<dbReference type="OrthoDB" id="5342093at2759"/>
<organism evidence="3 4">
    <name type="scientific">Ophiobolus disseminans</name>
    <dbReference type="NCBI Taxonomy" id="1469910"/>
    <lineage>
        <taxon>Eukaryota</taxon>
        <taxon>Fungi</taxon>
        <taxon>Dikarya</taxon>
        <taxon>Ascomycota</taxon>
        <taxon>Pezizomycotina</taxon>
        <taxon>Dothideomycetes</taxon>
        <taxon>Pleosporomycetidae</taxon>
        <taxon>Pleosporales</taxon>
        <taxon>Pleosporineae</taxon>
        <taxon>Phaeosphaeriaceae</taxon>
        <taxon>Ophiobolus</taxon>
    </lineage>
</organism>
<accession>A0A6A7AH82</accession>
<evidence type="ECO:0000256" key="1">
    <source>
        <dbReference type="SAM" id="Phobius"/>
    </source>
</evidence>
<evidence type="ECO:0000259" key="2">
    <source>
        <dbReference type="Pfam" id="PF20237"/>
    </source>
</evidence>
<keyword evidence="1" id="KW-1133">Transmembrane helix</keyword>
<dbReference type="InterPro" id="IPR046529">
    <property type="entry name" value="DUF6594"/>
</dbReference>
<keyword evidence="4" id="KW-1185">Reference proteome</keyword>
<dbReference type="Proteomes" id="UP000799424">
    <property type="component" value="Unassembled WGS sequence"/>
</dbReference>
<dbReference type="PANTHER" id="PTHR34502:SF5">
    <property type="entry name" value="DUF6594 DOMAIN-CONTAINING PROTEIN"/>
    <property type="match status" value="1"/>
</dbReference>
<dbReference type="Pfam" id="PF20237">
    <property type="entry name" value="DUF6594"/>
    <property type="match status" value="1"/>
</dbReference>
<gene>
    <name evidence="3" type="ORF">CC86DRAFT_390645</name>
</gene>
<keyword evidence="1" id="KW-0472">Membrane</keyword>
<evidence type="ECO:0000313" key="3">
    <source>
        <dbReference type="EMBL" id="KAF2832651.1"/>
    </source>
</evidence>
<protein>
    <recommendedName>
        <fullName evidence="2">DUF6594 domain-containing protein</fullName>
    </recommendedName>
</protein>
<dbReference type="PANTHER" id="PTHR34502">
    <property type="entry name" value="DUF6594 DOMAIN-CONTAINING PROTEIN-RELATED"/>
    <property type="match status" value="1"/>
</dbReference>
<feature type="transmembrane region" description="Helical" evidence="1">
    <location>
        <begin position="220"/>
        <end position="243"/>
    </location>
</feature>
<name>A0A6A7AH82_9PLEO</name>
<proteinExistence type="predicted"/>
<keyword evidence="1" id="KW-0812">Transmembrane</keyword>
<dbReference type="EMBL" id="MU006217">
    <property type="protein sequence ID" value="KAF2832651.1"/>
    <property type="molecule type" value="Genomic_DNA"/>
</dbReference>
<evidence type="ECO:0000313" key="4">
    <source>
        <dbReference type="Proteomes" id="UP000799424"/>
    </source>
</evidence>
<reference evidence="3" key="1">
    <citation type="journal article" date="2020" name="Stud. Mycol.">
        <title>101 Dothideomycetes genomes: a test case for predicting lifestyles and emergence of pathogens.</title>
        <authorList>
            <person name="Haridas S."/>
            <person name="Albert R."/>
            <person name="Binder M."/>
            <person name="Bloem J."/>
            <person name="Labutti K."/>
            <person name="Salamov A."/>
            <person name="Andreopoulos B."/>
            <person name="Baker S."/>
            <person name="Barry K."/>
            <person name="Bills G."/>
            <person name="Bluhm B."/>
            <person name="Cannon C."/>
            <person name="Castanera R."/>
            <person name="Culley D."/>
            <person name="Daum C."/>
            <person name="Ezra D."/>
            <person name="Gonzalez J."/>
            <person name="Henrissat B."/>
            <person name="Kuo A."/>
            <person name="Liang C."/>
            <person name="Lipzen A."/>
            <person name="Lutzoni F."/>
            <person name="Magnuson J."/>
            <person name="Mondo S."/>
            <person name="Nolan M."/>
            <person name="Ohm R."/>
            <person name="Pangilinan J."/>
            <person name="Park H.-J."/>
            <person name="Ramirez L."/>
            <person name="Alfaro M."/>
            <person name="Sun H."/>
            <person name="Tritt A."/>
            <person name="Yoshinaga Y."/>
            <person name="Zwiers L.-H."/>
            <person name="Turgeon B."/>
            <person name="Goodwin S."/>
            <person name="Spatafora J."/>
            <person name="Crous P."/>
            <person name="Grigoriev I."/>
        </authorList>
    </citation>
    <scope>NUCLEOTIDE SEQUENCE</scope>
    <source>
        <strain evidence="3">CBS 113818</strain>
    </source>
</reference>
<sequence length="318" mass="35876">MPRRRTRLDGYVIGYPKLTTFMGDIPEAAMFWRFGALNARNLLYLHNELVDIEKQLIEQEWEDGQSSAGEKCRYPANTHWLSSSSTTRDGDTKQRDLYGKTASSEELPVLTIIVDHALIQQRTILSMQGPDQYDIRHVQSFLNSETMNWALTGPDHKIWGNMIENDSHSKELVVLKARERGYSLTESFTDWIVHIFYMLVPRKKGRPAMTLDNIQQSGVYSLTLCMIIVVASVMPVISVMILVKMKRLSTRLAVMAGFNALLSICLMVFTSTKYTDMVSMTAAFTSVQVVFVGQFLDDEPKEVIIAAGAAKLGNMCPC</sequence>
<dbReference type="AlphaFoldDB" id="A0A6A7AH82"/>
<feature type="domain" description="DUF6594" evidence="2">
    <location>
        <begin position="15"/>
        <end position="289"/>
    </location>
</feature>
<feature type="transmembrane region" description="Helical" evidence="1">
    <location>
        <begin position="252"/>
        <end position="271"/>
    </location>
</feature>